<dbReference type="InterPro" id="IPR050351">
    <property type="entry name" value="BphY/WalK/GraS-like"/>
</dbReference>
<dbReference type="SMART" id="SM00388">
    <property type="entry name" value="HisKA"/>
    <property type="match status" value="1"/>
</dbReference>
<evidence type="ECO:0000256" key="8">
    <source>
        <dbReference type="ARBA" id="ARBA00022840"/>
    </source>
</evidence>
<dbReference type="SUPFAM" id="SSF55874">
    <property type="entry name" value="ATPase domain of HSP90 chaperone/DNA topoisomerase II/histidine kinase"/>
    <property type="match status" value="1"/>
</dbReference>
<keyword evidence="10" id="KW-0472">Membrane</keyword>
<evidence type="ECO:0000256" key="1">
    <source>
        <dbReference type="ARBA" id="ARBA00000085"/>
    </source>
</evidence>
<dbReference type="GO" id="GO:0016036">
    <property type="term" value="P:cellular response to phosphate starvation"/>
    <property type="evidence" value="ECO:0007669"/>
    <property type="project" value="TreeGrafter"/>
</dbReference>
<dbReference type="AlphaFoldDB" id="A0A2C1LT19"/>
<comment type="caution">
    <text evidence="11">The sequence shown here is derived from an EMBL/GenBank/DDBJ whole genome shotgun (WGS) entry which is preliminary data.</text>
</comment>
<evidence type="ECO:0000256" key="9">
    <source>
        <dbReference type="ARBA" id="ARBA00023012"/>
    </source>
</evidence>
<evidence type="ECO:0000313" key="11">
    <source>
        <dbReference type="EMBL" id="PGU01617.1"/>
    </source>
</evidence>
<dbReference type="Pfam" id="PF02518">
    <property type="entry name" value="HATPase_c"/>
    <property type="match status" value="1"/>
</dbReference>
<dbReference type="GO" id="GO:0000155">
    <property type="term" value="F:phosphorelay sensor kinase activity"/>
    <property type="evidence" value="ECO:0007669"/>
    <property type="project" value="InterPro"/>
</dbReference>
<dbReference type="GO" id="GO:0005886">
    <property type="term" value="C:plasma membrane"/>
    <property type="evidence" value="ECO:0007669"/>
    <property type="project" value="TreeGrafter"/>
</dbReference>
<dbReference type="EMBL" id="NUMG01000014">
    <property type="protein sequence ID" value="PGU01617.1"/>
    <property type="molecule type" value="Genomic_DNA"/>
</dbReference>
<keyword evidence="5" id="KW-0808">Transferase</keyword>
<gene>
    <name evidence="11" type="ORF">COD19_12920</name>
</gene>
<comment type="subcellular location">
    <subcellularLocation>
        <location evidence="2">Membrane</location>
    </subcellularLocation>
</comment>
<name>A0A2C1LT19_BACCE</name>
<evidence type="ECO:0000256" key="3">
    <source>
        <dbReference type="ARBA" id="ARBA00012438"/>
    </source>
</evidence>
<evidence type="ECO:0000256" key="4">
    <source>
        <dbReference type="ARBA" id="ARBA00022553"/>
    </source>
</evidence>
<evidence type="ECO:0000256" key="6">
    <source>
        <dbReference type="ARBA" id="ARBA00022741"/>
    </source>
</evidence>
<dbReference type="GO" id="GO:0004721">
    <property type="term" value="F:phosphoprotein phosphatase activity"/>
    <property type="evidence" value="ECO:0007669"/>
    <property type="project" value="TreeGrafter"/>
</dbReference>
<dbReference type="InterPro" id="IPR036890">
    <property type="entry name" value="HATPase_C_sf"/>
</dbReference>
<dbReference type="GO" id="GO:0005524">
    <property type="term" value="F:ATP binding"/>
    <property type="evidence" value="ECO:0007669"/>
    <property type="project" value="UniProtKB-KW"/>
</dbReference>
<dbReference type="SMART" id="SM00387">
    <property type="entry name" value="HATPase_c"/>
    <property type="match status" value="1"/>
</dbReference>
<evidence type="ECO:0000256" key="2">
    <source>
        <dbReference type="ARBA" id="ARBA00004370"/>
    </source>
</evidence>
<dbReference type="InterPro" id="IPR004358">
    <property type="entry name" value="Sig_transdc_His_kin-like_C"/>
</dbReference>
<keyword evidence="7 11" id="KW-0418">Kinase</keyword>
<reference evidence="11 12" key="1">
    <citation type="submission" date="2017-09" db="EMBL/GenBank/DDBJ databases">
        <title>Large-scale bioinformatics analysis of Bacillus genomes uncovers conserved roles of natural products in bacterial physiology.</title>
        <authorList>
            <consortium name="Agbiome Team Llc"/>
            <person name="Bleich R.M."/>
            <person name="Grubbs K.J."/>
            <person name="Santa Maria K.C."/>
            <person name="Allen S.E."/>
            <person name="Farag S."/>
            <person name="Shank E.A."/>
            <person name="Bowers A."/>
        </authorList>
    </citation>
    <scope>NUCLEOTIDE SEQUENCE [LARGE SCALE GENOMIC DNA]</scope>
    <source>
        <strain evidence="11 12">AFS040105</strain>
    </source>
</reference>
<dbReference type="PROSITE" id="PS50109">
    <property type="entry name" value="HIS_KIN"/>
    <property type="match status" value="1"/>
</dbReference>
<organism evidence="11 12">
    <name type="scientific">Bacillus cereus</name>
    <dbReference type="NCBI Taxonomy" id="1396"/>
    <lineage>
        <taxon>Bacteria</taxon>
        <taxon>Bacillati</taxon>
        <taxon>Bacillota</taxon>
        <taxon>Bacilli</taxon>
        <taxon>Bacillales</taxon>
        <taxon>Bacillaceae</taxon>
        <taxon>Bacillus</taxon>
        <taxon>Bacillus cereus group</taxon>
    </lineage>
</organism>
<dbReference type="CDD" id="cd00075">
    <property type="entry name" value="HATPase"/>
    <property type="match status" value="1"/>
</dbReference>
<keyword evidence="10" id="KW-1133">Transmembrane helix</keyword>
<dbReference type="Gene3D" id="1.10.287.130">
    <property type="match status" value="1"/>
</dbReference>
<accession>A0A2C1LT19</accession>
<evidence type="ECO:0000256" key="7">
    <source>
        <dbReference type="ARBA" id="ARBA00022777"/>
    </source>
</evidence>
<dbReference type="InterPro" id="IPR003661">
    <property type="entry name" value="HisK_dim/P_dom"/>
</dbReference>
<keyword evidence="6" id="KW-0547">Nucleotide-binding</keyword>
<protein>
    <recommendedName>
        <fullName evidence="3">histidine kinase</fullName>
        <ecNumber evidence="3">2.7.13.3</ecNumber>
    </recommendedName>
</protein>
<dbReference type="RefSeq" id="WP_098253254.1">
    <property type="nucleotide sequence ID" value="NZ_NTYD01000033.1"/>
</dbReference>
<dbReference type="Proteomes" id="UP000225766">
    <property type="component" value="Unassembled WGS sequence"/>
</dbReference>
<keyword evidence="8" id="KW-0067">ATP-binding</keyword>
<comment type="catalytic activity">
    <reaction evidence="1">
        <text>ATP + protein L-histidine = ADP + protein N-phospho-L-histidine.</text>
        <dbReference type="EC" id="2.7.13.3"/>
    </reaction>
</comment>
<evidence type="ECO:0000313" key="12">
    <source>
        <dbReference type="Proteomes" id="UP000225766"/>
    </source>
</evidence>
<dbReference type="PANTHER" id="PTHR45453:SF1">
    <property type="entry name" value="PHOSPHATE REGULON SENSOR PROTEIN PHOR"/>
    <property type="match status" value="1"/>
</dbReference>
<sequence length="466" mass="53789">MKWKVTGLYITSLIILILFILIVQVFVVGYFASTYNTGEVENSEKEVINFQKEIVVKENTISITPEGKGFLEDRKGWIQILDKSGNEVYQWNKPANIPAHYTLSEIVFRYKYSVDDYTTFVSKLDKSEQLESYVIAFPVKQVYRWSTYFNLSDIKSIYPYGIVISLLVAGVCILIFAYFVARYMSQPLVHIIQYITNLKNEKYSQIKAGRGIYRDVYTSLSQLSKQLQNVNQERETLEKMRGEWIVNISHDLKTPLSSIKGYSEIMMDPDYQINKQEMYEYAKIIDNKANYIEQLINDLKLTYQLKNGIIPLQKNEVDIIELIRETIISVINMPNFEEKQVELECKEKSIKTEINQNLIQRVIMNLLVNAFIHNEETVLVTVKIKLISKNKLCITIKDNGQGIKEADLPYIFDRYFRGTNTENISGTGLGMAIVKEIILAHQGEIYIESEEGKGTEVVIDIPISLS</sequence>
<proteinExistence type="predicted"/>
<feature type="transmembrane region" description="Helical" evidence="10">
    <location>
        <begin position="157"/>
        <end position="181"/>
    </location>
</feature>
<dbReference type="PRINTS" id="PR00344">
    <property type="entry name" value="BCTRLSENSOR"/>
</dbReference>
<dbReference type="InterPro" id="IPR036097">
    <property type="entry name" value="HisK_dim/P_sf"/>
</dbReference>
<keyword evidence="10" id="KW-0812">Transmembrane</keyword>
<keyword evidence="9" id="KW-0902">Two-component regulatory system</keyword>
<dbReference type="PANTHER" id="PTHR45453">
    <property type="entry name" value="PHOSPHATE REGULON SENSOR PROTEIN PHOR"/>
    <property type="match status" value="1"/>
</dbReference>
<keyword evidence="4" id="KW-0597">Phosphoprotein</keyword>
<dbReference type="InterPro" id="IPR005467">
    <property type="entry name" value="His_kinase_dom"/>
</dbReference>
<feature type="transmembrane region" description="Helical" evidence="10">
    <location>
        <begin position="7"/>
        <end position="32"/>
    </location>
</feature>
<evidence type="ECO:0000256" key="10">
    <source>
        <dbReference type="SAM" id="Phobius"/>
    </source>
</evidence>
<dbReference type="EC" id="2.7.13.3" evidence="3"/>
<dbReference type="Gene3D" id="3.30.565.10">
    <property type="entry name" value="Histidine kinase-like ATPase, C-terminal domain"/>
    <property type="match status" value="1"/>
</dbReference>
<dbReference type="Pfam" id="PF00512">
    <property type="entry name" value="HisKA"/>
    <property type="match status" value="1"/>
</dbReference>
<dbReference type="SUPFAM" id="SSF47384">
    <property type="entry name" value="Homodimeric domain of signal transducing histidine kinase"/>
    <property type="match status" value="1"/>
</dbReference>
<dbReference type="InterPro" id="IPR003594">
    <property type="entry name" value="HATPase_dom"/>
</dbReference>
<evidence type="ECO:0000256" key="5">
    <source>
        <dbReference type="ARBA" id="ARBA00022679"/>
    </source>
</evidence>
<dbReference type="CDD" id="cd00082">
    <property type="entry name" value="HisKA"/>
    <property type="match status" value="1"/>
</dbReference>